<proteinExistence type="predicted"/>
<reference evidence="2" key="1">
    <citation type="journal article" date="2019" name="Int. J. Syst. Evol. Microbiol.">
        <title>The Global Catalogue of Microorganisms (GCM) 10K type strain sequencing project: providing services to taxonomists for standard genome sequencing and annotation.</title>
        <authorList>
            <consortium name="The Broad Institute Genomics Platform"/>
            <consortium name="The Broad Institute Genome Sequencing Center for Infectious Disease"/>
            <person name="Wu L."/>
            <person name="Ma J."/>
        </authorList>
    </citation>
    <scope>NUCLEOTIDE SEQUENCE [LARGE SCALE GENOMIC DNA]</scope>
    <source>
        <strain evidence="2">KCTC 42986</strain>
    </source>
</reference>
<protein>
    <submittedName>
        <fullName evidence="1">Uncharacterized protein</fullName>
    </submittedName>
</protein>
<sequence>MESRPLGHLIKNNYSQTALLKELMTVPPMTAEQHATVMRKRIKLRRMVEDAKEVKTIGTDNTFTK</sequence>
<comment type="caution">
    <text evidence="1">The sequence shown here is derived from an EMBL/GenBank/DDBJ whole genome shotgun (WGS) entry which is preliminary data.</text>
</comment>
<name>A0ABV7EWB7_9BURK</name>
<dbReference type="Proteomes" id="UP001595530">
    <property type="component" value="Unassembled WGS sequence"/>
</dbReference>
<accession>A0ABV7EWB7</accession>
<keyword evidence="2" id="KW-1185">Reference proteome</keyword>
<evidence type="ECO:0000313" key="2">
    <source>
        <dbReference type="Proteomes" id="UP001595530"/>
    </source>
</evidence>
<evidence type="ECO:0000313" key="1">
    <source>
        <dbReference type="EMBL" id="MFC3107077.1"/>
    </source>
</evidence>
<dbReference type="EMBL" id="JBHRTP010000008">
    <property type="protein sequence ID" value="MFC3107077.1"/>
    <property type="molecule type" value="Genomic_DNA"/>
</dbReference>
<organism evidence="1 2">
    <name type="scientific">Undibacterium arcticum</name>
    <dbReference type="NCBI Taxonomy" id="1762892"/>
    <lineage>
        <taxon>Bacteria</taxon>
        <taxon>Pseudomonadati</taxon>
        <taxon>Pseudomonadota</taxon>
        <taxon>Betaproteobacteria</taxon>
        <taxon>Burkholderiales</taxon>
        <taxon>Oxalobacteraceae</taxon>
        <taxon>Undibacterium</taxon>
    </lineage>
</organism>
<gene>
    <name evidence="1" type="ORF">ACFOFO_03720</name>
</gene>
<dbReference type="RefSeq" id="WP_390330878.1">
    <property type="nucleotide sequence ID" value="NZ_JBHRTP010000008.1"/>
</dbReference>